<proteinExistence type="predicted"/>
<accession>A0ABT3CBF1</accession>
<evidence type="ECO:0000313" key="2">
    <source>
        <dbReference type="EMBL" id="MCV7226814.1"/>
    </source>
</evidence>
<name>A0ABT3CBF1_9MYCO</name>
<gene>
    <name evidence="2" type="ORF">H7J73_12330</name>
</gene>
<reference evidence="2 3" key="1">
    <citation type="journal article" date="2022" name="BMC Genomics">
        <title>Comparative genome analysis of mycobacteria focusing on tRNA and non-coding RNA.</title>
        <authorList>
            <person name="Behra P.R.K."/>
            <person name="Pettersson B.M.F."/>
            <person name="Ramesh M."/>
            <person name="Das S."/>
            <person name="Dasgupta S."/>
            <person name="Kirsebom L.A."/>
        </authorList>
    </citation>
    <scope>NUCLEOTIDE SEQUENCE [LARGE SCALE GENOMIC DNA]</scope>
    <source>
        <strain evidence="2 3">DSM 44078</strain>
    </source>
</reference>
<comment type="caution">
    <text evidence="2">The sequence shown here is derived from an EMBL/GenBank/DDBJ whole genome shotgun (WGS) entry which is preliminary data.</text>
</comment>
<protein>
    <recommendedName>
        <fullName evidence="4">Diacylglycerol O-acyltransferase</fullName>
    </recommendedName>
</protein>
<evidence type="ECO:0000313" key="3">
    <source>
        <dbReference type="Proteomes" id="UP001526201"/>
    </source>
</evidence>
<evidence type="ECO:0008006" key="4">
    <source>
        <dbReference type="Google" id="ProtNLM"/>
    </source>
</evidence>
<evidence type="ECO:0000256" key="1">
    <source>
        <dbReference type="SAM" id="MobiDB-lite"/>
    </source>
</evidence>
<dbReference type="EMBL" id="JACKTY010000028">
    <property type="protein sequence ID" value="MCV7226814.1"/>
    <property type="molecule type" value="Genomic_DNA"/>
</dbReference>
<keyword evidence="3" id="KW-1185">Reference proteome</keyword>
<sequence>MRATGEEAVMQCAWLYEHPVDLEGLRRFHRNFGYGLAGRRIEPSPLPFGRHRWVSSLGPPVGIDFVEHPRPREELSDWLDERAQLPIDPQWGPAWHLGVLPLTDGSTAVTMVGSHCIGDGGGAFLTVFEAVNGVNRDLGYPPPLSRTRSRAILTDARETVQGLPEVARTVAEAVRQARKRKRDSASSGAPAPRDVAGRHDDELVVAPAITVFVDAAEWDARAAALGGNSYALSAGFAAKLAQRIGRVRAVDGMVTLNVPINDRTLEDTRANAVTLGDITVDPTNVTSDLTALRLAIRESLKARKDSPDEALKLLPLIPFLPKRAVRKTADAMFNFADLPVSCSNLGELPADIGRADGTDAEFVYVRGVDGAVTRGFLEARRGLLTVISARVNGRLSLAIIAYRPGAENTKPELRELAAKVLAEFELTGIID</sequence>
<dbReference type="Proteomes" id="UP001526201">
    <property type="component" value="Unassembled WGS sequence"/>
</dbReference>
<feature type="region of interest" description="Disordered" evidence="1">
    <location>
        <begin position="177"/>
        <end position="197"/>
    </location>
</feature>
<organism evidence="2 3">
    <name type="scientific">Mycolicibacterium komossense</name>
    <dbReference type="NCBI Taxonomy" id="1779"/>
    <lineage>
        <taxon>Bacteria</taxon>
        <taxon>Bacillati</taxon>
        <taxon>Actinomycetota</taxon>
        <taxon>Actinomycetes</taxon>
        <taxon>Mycobacteriales</taxon>
        <taxon>Mycobacteriaceae</taxon>
        <taxon>Mycolicibacterium</taxon>
    </lineage>
</organism>